<dbReference type="Proteomes" id="UP000620124">
    <property type="component" value="Unassembled WGS sequence"/>
</dbReference>
<keyword evidence="2" id="KW-1015">Disulfide bond</keyword>
<dbReference type="SUPFAM" id="SSF50630">
    <property type="entry name" value="Acid proteases"/>
    <property type="match status" value="1"/>
</dbReference>
<dbReference type="AlphaFoldDB" id="A0A8H6X6B3"/>
<dbReference type="EMBL" id="JACAZI010000025">
    <property type="protein sequence ID" value="KAF7334942.1"/>
    <property type="molecule type" value="Genomic_DNA"/>
</dbReference>
<sequence length="433" mass="45751">MFNKSALLLAVTLALSVAATPSTSAPAVESKRSIPLPKRASLTLPNGVFNKDRVIAETVKTINKHRNNLINLKNNKGLEDFNPGAHIREPATLPADVEARILEKRQSEKLTDEDSDEEWAGTISIGTPAQKVPDRLRQCTAGSSDLWIPSSSCTSSTCSSKSKFKISSSSTATKKSGTFTIEYQDKSTVSGPIYTDTVSVAGVSAKGQYFSPVTTLSSSFANDPIDGILGLAFPAISNIGENPFFVTAANAGTFDANQFGFYLASSGSTLYLGGTDESKYSGDIEYVPVDSSNGFWQAQGAKLKVGSSTVLTGIDTIIDSGTTLAYGPSATIKKVYAKVPGSKLFDSENGLYSFPCNSVPEISFNYGGNDWTISADNFNLGQTEEGSSDCVGALGVTDLGLGNSVLLLGDAFMKNTYTVFDFDQTAVGFAELA</sequence>
<dbReference type="Gene3D" id="2.40.70.10">
    <property type="entry name" value="Acid Proteases"/>
    <property type="match status" value="2"/>
</dbReference>
<keyword evidence="6" id="KW-1185">Reference proteome</keyword>
<dbReference type="FunFam" id="2.40.70.10:FF:000008">
    <property type="entry name" value="Cathepsin D"/>
    <property type="match status" value="1"/>
</dbReference>
<dbReference type="PROSITE" id="PS51767">
    <property type="entry name" value="PEPTIDASE_A1"/>
    <property type="match status" value="1"/>
</dbReference>
<evidence type="ECO:0000256" key="3">
    <source>
        <dbReference type="SAM" id="SignalP"/>
    </source>
</evidence>
<feature type="domain" description="Peptidase A1" evidence="4">
    <location>
        <begin position="119"/>
        <end position="430"/>
    </location>
</feature>
<dbReference type="InterPro" id="IPR033121">
    <property type="entry name" value="PEPTIDASE_A1"/>
</dbReference>
<dbReference type="PANTHER" id="PTHR47966">
    <property type="entry name" value="BETA-SITE APP-CLEAVING ENZYME, ISOFORM A-RELATED"/>
    <property type="match status" value="1"/>
</dbReference>
<dbReference type="GO" id="GO:0004190">
    <property type="term" value="F:aspartic-type endopeptidase activity"/>
    <property type="evidence" value="ECO:0007669"/>
    <property type="project" value="InterPro"/>
</dbReference>
<dbReference type="GO" id="GO:0006508">
    <property type="term" value="P:proteolysis"/>
    <property type="evidence" value="ECO:0007669"/>
    <property type="project" value="UniProtKB-KW"/>
</dbReference>
<evidence type="ECO:0000256" key="2">
    <source>
        <dbReference type="PIRSR" id="PIRSR601461-2"/>
    </source>
</evidence>
<dbReference type="PRINTS" id="PR00792">
    <property type="entry name" value="PEPSIN"/>
</dbReference>
<dbReference type="CDD" id="cd05471">
    <property type="entry name" value="pepsin_like"/>
    <property type="match status" value="1"/>
</dbReference>
<name>A0A8H6X6B3_9AGAR</name>
<dbReference type="InterPro" id="IPR021109">
    <property type="entry name" value="Peptidase_aspartic_dom_sf"/>
</dbReference>
<dbReference type="InterPro" id="IPR001461">
    <property type="entry name" value="Aspartic_peptidase_A1"/>
</dbReference>
<feature type="signal peptide" evidence="3">
    <location>
        <begin position="1"/>
        <end position="19"/>
    </location>
</feature>
<accession>A0A8H6X6B3</accession>
<feature type="disulfide bond" evidence="2">
    <location>
        <begin position="153"/>
        <end position="158"/>
    </location>
</feature>
<keyword evidence="3" id="KW-0732">Signal</keyword>
<feature type="chain" id="PRO_5034933064" evidence="3">
    <location>
        <begin position="20"/>
        <end position="433"/>
    </location>
</feature>
<keyword evidence="5" id="KW-0645">Protease</keyword>
<keyword evidence="5" id="KW-0378">Hydrolase</keyword>
<evidence type="ECO:0000313" key="5">
    <source>
        <dbReference type="EMBL" id="KAF7334942.1"/>
    </source>
</evidence>
<comment type="similarity">
    <text evidence="1">Belongs to the peptidase A1 family.</text>
</comment>
<dbReference type="Pfam" id="PF00026">
    <property type="entry name" value="Asp"/>
    <property type="match status" value="1"/>
</dbReference>
<evidence type="ECO:0000256" key="1">
    <source>
        <dbReference type="ARBA" id="ARBA00007447"/>
    </source>
</evidence>
<dbReference type="OrthoDB" id="15189at2759"/>
<organism evidence="5 6">
    <name type="scientific">Mycena venus</name>
    <dbReference type="NCBI Taxonomy" id="2733690"/>
    <lineage>
        <taxon>Eukaryota</taxon>
        <taxon>Fungi</taxon>
        <taxon>Dikarya</taxon>
        <taxon>Basidiomycota</taxon>
        <taxon>Agaricomycotina</taxon>
        <taxon>Agaricomycetes</taxon>
        <taxon>Agaricomycetidae</taxon>
        <taxon>Agaricales</taxon>
        <taxon>Marasmiineae</taxon>
        <taxon>Mycenaceae</taxon>
        <taxon>Mycena</taxon>
    </lineage>
</organism>
<gene>
    <name evidence="5" type="ORF">MVEN_02243900</name>
</gene>
<evidence type="ECO:0000259" key="4">
    <source>
        <dbReference type="PROSITE" id="PS51767"/>
    </source>
</evidence>
<dbReference type="InterPro" id="IPR034164">
    <property type="entry name" value="Pepsin-like_dom"/>
</dbReference>
<proteinExistence type="inferred from homology"/>
<dbReference type="PANTHER" id="PTHR47966:SF51">
    <property type="entry name" value="BETA-SITE APP-CLEAVING ENZYME, ISOFORM A-RELATED"/>
    <property type="match status" value="1"/>
</dbReference>
<evidence type="ECO:0000313" key="6">
    <source>
        <dbReference type="Proteomes" id="UP000620124"/>
    </source>
</evidence>
<protein>
    <submittedName>
        <fullName evidence="5">Acid protease</fullName>
    </submittedName>
</protein>
<reference evidence="5" key="1">
    <citation type="submission" date="2020-05" db="EMBL/GenBank/DDBJ databases">
        <title>Mycena genomes resolve the evolution of fungal bioluminescence.</title>
        <authorList>
            <person name="Tsai I.J."/>
        </authorList>
    </citation>
    <scope>NUCLEOTIDE SEQUENCE</scope>
    <source>
        <strain evidence="5">CCC161011</strain>
    </source>
</reference>
<comment type="caution">
    <text evidence="5">The sequence shown here is derived from an EMBL/GenBank/DDBJ whole genome shotgun (WGS) entry which is preliminary data.</text>
</comment>